<dbReference type="Pfam" id="PF09814">
    <property type="entry name" value="HECT_2"/>
    <property type="match status" value="1"/>
</dbReference>
<organism evidence="2 3">
    <name type="scientific">Rhodofomes roseus</name>
    <dbReference type="NCBI Taxonomy" id="34475"/>
    <lineage>
        <taxon>Eukaryota</taxon>
        <taxon>Fungi</taxon>
        <taxon>Dikarya</taxon>
        <taxon>Basidiomycota</taxon>
        <taxon>Agaricomycotina</taxon>
        <taxon>Agaricomycetes</taxon>
        <taxon>Polyporales</taxon>
        <taxon>Rhodofomes</taxon>
    </lineage>
</organism>
<feature type="region of interest" description="Disordered" evidence="1">
    <location>
        <begin position="245"/>
        <end position="266"/>
    </location>
</feature>
<feature type="compositionally biased region" description="Polar residues" evidence="1">
    <location>
        <begin position="1"/>
        <end position="25"/>
    </location>
</feature>
<accession>A0ABQ8KG41</accession>
<feature type="compositionally biased region" description="Low complexity" evidence="1">
    <location>
        <begin position="601"/>
        <end position="626"/>
    </location>
</feature>
<dbReference type="PANTHER" id="PTHR31531">
    <property type="entry name" value="E3 UBIQUITIN-PROTEIN LIGASE E3D FAMILY MEMBER"/>
    <property type="match status" value="1"/>
</dbReference>
<keyword evidence="3" id="KW-1185">Reference proteome</keyword>
<gene>
    <name evidence="2" type="ORF">C8Q71DRAFT_761246</name>
</gene>
<reference evidence="2 3" key="1">
    <citation type="journal article" date="2021" name="Environ. Microbiol.">
        <title>Gene family expansions and transcriptome signatures uncover fungal adaptations to wood decay.</title>
        <authorList>
            <person name="Hage H."/>
            <person name="Miyauchi S."/>
            <person name="Viragh M."/>
            <person name="Drula E."/>
            <person name="Min B."/>
            <person name="Chaduli D."/>
            <person name="Navarro D."/>
            <person name="Favel A."/>
            <person name="Norest M."/>
            <person name="Lesage-Meessen L."/>
            <person name="Balint B."/>
            <person name="Merenyi Z."/>
            <person name="de Eugenio L."/>
            <person name="Morin E."/>
            <person name="Martinez A.T."/>
            <person name="Baldrian P."/>
            <person name="Stursova M."/>
            <person name="Martinez M.J."/>
            <person name="Novotny C."/>
            <person name="Magnuson J.K."/>
            <person name="Spatafora J.W."/>
            <person name="Maurice S."/>
            <person name="Pangilinan J."/>
            <person name="Andreopoulos W."/>
            <person name="LaButti K."/>
            <person name="Hundley H."/>
            <person name="Na H."/>
            <person name="Kuo A."/>
            <person name="Barry K."/>
            <person name="Lipzen A."/>
            <person name="Henrissat B."/>
            <person name="Riley R."/>
            <person name="Ahrendt S."/>
            <person name="Nagy L.G."/>
            <person name="Grigoriev I.V."/>
            <person name="Martin F."/>
            <person name="Rosso M.N."/>
        </authorList>
    </citation>
    <scope>NUCLEOTIDE SEQUENCE [LARGE SCALE GENOMIC DNA]</scope>
    <source>
        <strain evidence="2 3">CIRM-BRFM 1785</strain>
    </source>
</reference>
<dbReference type="PANTHER" id="PTHR31531:SF2">
    <property type="entry name" value="E3 UBIQUITIN-PROTEIN LIGASE E3D"/>
    <property type="match status" value="1"/>
</dbReference>
<sequence>MATLVRTQTSPPTSDATEIGNSRQQYWDDLQRSVPAPFPTRAEREQEELLHEVASESLQDHNLGHATQEASQQRAASQDLSSVGSATISRTQEMMQVTGPSVLGEVRRGESLSEDVMPSIVHVQNSCITTLNDLLSHTPQWRPIIPDRRHSMPPCSPSSPGFSAQPSSSLYTLVTNLRALDAGRDASSGPSSSTASDDAVLIRELQTRASRLTDSDVFPPQDVVLVRRLASLIGHFHRLAASQPTSSAPTLTRVASWGSGMPSSTPADPIAALGRELSDLQLARDASTSPSRVVSPVQLVEGELLWAQVDEELEEVLSLCRSRTSHPPEQPPDYEAAWYDVQMESEGLPQYEAGSSGSREDLLKAGTSKASIAAADTSSILERGSAAALSEKMRMDLEAVTLAIDRLYLVAPQLHNQRVELKKSKVEEMEKASRGGALARKGKQREREPSDAQELERMVDLIGRASERRITDQAVVLEGGLQRKLEQARQRDLENRDAFVESLLRHAGAGRLHSQDAVLTPPGSTSRVKVKDPEALLSLPEFMREAIPEPVQLKMQMENPTALLTLPEFVKEPIPRELEPLPAPAPPKRKNSLGKSVRSRSMSAPPLAWLLSSSRSSSPTTGTPTTEAKKSRASRMRRVGSSVAIMPTLQTNLEVTYVAEYHETLQHVLVFLNIAGMMPGATLEAEVLPAAQIPGKASDGYECLILKCGLSTSPFLRLPTRVSPGKKEVQPAGQHFQVKLSVLGGPANGNGPSTSVHSTLMDASRLSAMRATSYVCASCSLPLVHGSQVQDYRDLPSEHWAELVDAWMCHSDQKLHENVKKRSTQGFWPTEGHALVGGSYILFEQSAMSAHNLYAVDPVDETKHDDWERVRCICGSIVGRRREHEPSGGAPYLVYRLAKYAIRPLSPAHEPPRIPLSAFVAEDMNEFVHAHATYRFVILDEEEERQRLLIWLFKPSMRLAYTTPTEYVMPKSASIHAAKVLFKILGPSAVYTDIQSVLNKYPGFPQAEHLYYPRDICRRLAGMLRESNTAYPEGMRTMTGLDVGWLQRA</sequence>
<evidence type="ECO:0000313" key="2">
    <source>
        <dbReference type="EMBL" id="KAH9836207.1"/>
    </source>
</evidence>
<dbReference type="EMBL" id="JADCUA010000011">
    <property type="protein sequence ID" value="KAH9836207.1"/>
    <property type="molecule type" value="Genomic_DNA"/>
</dbReference>
<feature type="region of interest" description="Disordered" evidence="1">
    <location>
        <begin position="577"/>
        <end position="639"/>
    </location>
</feature>
<evidence type="ECO:0000313" key="3">
    <source>
        <dbReference type="Proteomes" id="UP000814176"/>
    </source>
</evidence>
<dbReference type="InterPro" id="IPR019193">
    <property type="entry name" value="UBQ-conj_enz_E2-bd_prot"/>
</dbReference>
<evidence type="ECO:0000256" key="1">
    <source>
        <dbReference type="SAM" id="MobiDB-lite"/>
    </source>
</evidence>
<dbReference type="GeneID" id="72004592"/>
<protein>
    <submittedName>
        <fullName evidence="2">HECT-like ubiquitin-conjugating enzyme-binding-domain-containing protein</fullName>
    </submittedName>
</protein>
<comment type="caution">
    <text evidence="2">The sequence shown here is derived from an EMBL/GenBank/DDBJ whole genome shotgun (WGS) entry which is preliminary data.</text>
</comment>
<feature type="compositionally biased region" description="Basic and acidic residues" evidence="1">
    <location>
        <begin position="445"/>
        <end position="454"/>
    </location>
</feature>
<dbReference type="RefSeq" id="XP_047778492.1">
    <property type="nucleotide sequence ID" value="XM_047923860.1"/>
</dbReference>
<dbReference type="Proteomes" id="UP000814176">
    <property type="component" value="Unassembled WGS sequence"/>
</dbReference>
<feature type="region of interest" description="Disordered" evidence="1">
    <location>
        <begin position="425"/>
        <end position="454"/>
    </location>
</feature>
<proteinExistence type="predicted"/>
<name>A0ABQ8KG41_9APHY</name>
<feature type="region of interest" description="Disordered" evidence="1">
    <location>
        <begin position="1"/>
        <end position="48"/>
    </location>
</feature>